<evidence type="ECO:0000313" key="2">
    <source>
        <dbReference type="Proteomes" id="UP001236258"/>
    </source>
</evidence>
<comment type="caution">
    <text evidence="1">The sequence shown here is derived from an EMBL/GenBank/DDBJ whole genome shotgun (WGS) entry which is preliminary data.</text>
</comment>
<dbReference type="EMBL" id="JAUZVY010000005">
    <property type="protein sequence ID" value="MDP4529786.1"/>
    <property type="molecule type" value="Genomic_DNA"/>
</dbReference>
<evidence type="ECO:0000313" key="1">
    <source>
        <dbReference type="EMBL" id="MDP4529786.1"/>
    </source>
</evidence>
<dbReference type="SUPFAM" id="SSF56235">
    <property type="entry name" value="N-terminal nucleophile aminohydrolases (Ntn hydrolases)"/>
    <property type="match status" value="1"/>
</dbReference>
<keyword evidence="2" id="KW-1185">Reference proteome</keyword>
<dbReference type="InterPro" id="IPR010430">
    <property type="entry name" value="DUF1028"/>
</dbReference>
<organism evidence="1 2">
    <name type="scientific">Alkalimonas delamerensis</name>
    <dbReference type="NCBI Taxonomy" id="265981"/>
    <lineage>
        <taxon>Bacteria</taxon>
        <taxon>Pseudomonadati</taxon>
        <taxon>Pseudomonadota</taxon>
        <taxon>Gammaproteobacteria</taxon>
        <taxon>Alkalimonas</taxon>
    </lineage>
</organism>
<dbReference type="RefSeq" id="WP_305945842.1">
    <property type="nucleotide sequence ID" value="NZ_JAUZVY010000005.1"/>
</dbReference>
<dbReference type="Gene3D" id="3.60.20.10">
    <property type="entry name" value="Glutamine Phosphoribosylpyrophosphate, subunit 1, domain 1"/>
    <property type="match status" value="1"/>
</dbReference>
<protein>
    <submittedName>
        <fullName evidence="1">DUF1028 domain-containing protein</fullName>
    </submittedName>
</protein>
<accession>A0ABT9GS29</accession>
<sequence>MIATYTIAVTEPESQSLAIATASNFLAVGSLVPWIKSDCGLLVSQSFANPAAAAAALDVLASSHSLSKAQEKYLEADKLANQRQFGLMTTAGEAVLYSGSDCTPEVESYQAPGMFCLGNMLKAGTVDAMALAYQQAKSDGLDLAAAMLSALRAGQQAGGDKRGKLAAAMLIKRVGAGYLGSSDTWLDLRVDAAADPVQDLEQLYRIFQLYYPQYYSQHWVDCNALDPEQQAVFKTLIQRLGQDAESSQDFSQLLAQHNLEPLYDAEQHAVSSLLLEHAPALLARLAR</sequence>
<dbReference type="Proteomes" id="UP001236258">
    <property type="component" value="Unassembled WGS sequence"/>
</dbReference>
<dbReference type="Pfam" id="PF06267">
    <property type="entry name" value="DUF1028"/>
    <property type="match status" value="1"/>
</dbReference>
<dbReference type="PANTHER" id="PTHR39328:SF1">
    <property type="entry name" value="BLL2871 PROTEIN"/>
    <property type="match status" value="1"/>
</dbReference>
<reference evidence="1 2" key="1">
    <citation type="submission" date="2023-08" db="EMBL/GenBank/DDBJ databases">
        <authorList>
            <person name="Joshi A."/>
            <person name="Thite S."/>
        </authorList>
    </citation>
    <scope>NUCLEOTIDE SEQUENCE [LARGE SCALE GENOMIC DNA]</scope>
    <source>
        <strain evidence="1 2">1E1</strain>
    </source>
</reference>
<dbReference type="InterPro" id="IPR029055">
    <property type="entry name" value="Ntn_hydrolases_N"/>
</dbReference>
<gene>
    <name evidence="1" type="ORF">Q3O59_12205</name>
</gene>
<name>A0ABT9GS29_9GAMM</name>
<proteinExistence type="predicted"/>
<dbReference type="PANTHER" id="PTHR39328">
    <property type="entry name" value="BLL2871 PROTEIN"/>
    <property type="match status" value="1"/>
</dbReference>